<name>A0A8E2EBD2_9PEZI</name>
<dbReference type="Pfam" id="PF02469">
    <property type="entry name" value="Fasciclin"/>
    <property type="match status" value="2"/>
</dbReference>
<feature type="signal peptide" evidence="1">
    <location>
        <begin position="1"/>
        <end position="21"/>
    </location>
</feature>
<keyword evidence="1" id="KW-0732">Signal</keyword>
<evidence type="ECO:0000313" key="4">
    <source>
        <dbReference type="Proteomes" id="UP000250266"/>
    </source>
</evidence>
<feature type="domain" description="FAS1" evidence="2">
    <location>
        <begin position="188"/>
        <end position="326"/>
    </location>
</feature>
<organism evidence="3 4">
    <name type="scientific">Lepidopterella palustris CBS 459.81</name>
    <dbReference type="NCBI Taxonomy" id="1314670"/>
    <lineage>
        <taxon>Eukaryota</taxon>
        <taxon>Fungi</taxon>
        <taxon>Dikarya</taxon>
        <taxon>Ascomycota</taxon>
        <taxon>Pezizomycotina</taxon>
        <taxon>Dothideomycetes</taxon>
        <taxon>Pleosporomycetidae</taxon>
        <taxon>Mytilinidiales</taxon>
        <taxon>Argynnaceae</taxon>
        <taxon>Lepidopterella</taxon>
    </lineage>
</organism>
<dbReference type="OrthoDB" id="286301at2759"/>
<evidence type="ECO:0000256" key="1">
    <source>
        <dbReference type="SAM" id="SignalP"/>
    </source>
</evidence>
<reference evidence="3 4" key="1">
    <citation type="journal article" date="2016" name="Nat. Commun.">
        <title>Ectomycorrhizal ecology is imprinted in the genome of the dominant symbiotic fungus Cenococcum geophilum.</title>
        <authorList>
            <consortium name="DOE Joint Genome Institute"/>
            <person name="Peter M."/>
            <person name="Kohler A."/>
            <person name="Ohm R.A."/>
            <person name="Kuo A."/>
            <person name="Krutzmann J."/>
            <person name="Morin E."/>
            <person name="Arend M."/>
            <person name="Barry K.W."/>
            <person name="Binder M."/>
            <person name="Choi C."/>
            <person name="Clum A."/>
            <person name="Copeland A."/>
            <person name="Grisel N."/>
            <person name="Haridas S."/>
            <person name="Kipfer T."/>
            <person name="LaButti K."/>
            <person name="Lindquist E."/>
            <person name="Lipzen A."/>
            <person name="Maire R."/>
            <person name="Meier B."/>
            <person name="Mihaltcheva S."/>
            <person name="Molinier V."/>
            <person name="Murat C."/>
            <person name="Poggeler S."/>
            <person name="Quandt C.A."/>
            <person name="Sperisen C."/>
            <person name="Tritt A."/>
            <person name="Tisserant E."/>
            <person name="Crous P.W."/>
            <person name="Henrissat B."/>
            <person name="Nehls U."/>
            <person name="Egli S."/>
            <person name="Spatafora J.W."/>
            <person name="Grigoriev I.V."/>
            <person name="Martin F.M."/>
        </authorList>
    </citation>
    <scope>NUCLEOTIDE SEQUENCE [LARGE SCALE GENOMIC DNA]</scope>
    <source>
        <strain evidence="3 4">CBS 459.81</strain>
    </source>
</reference>
<dbReference type="SUPFAM" id="SSF82153">
    <property type="entry name" value="FAS1 domain"/>
    <property type="match status" value="2"/>
</dbReference>
<keyword evidence="4" id="KW-1185">Reference proteome</keyword>
<dbReference type="PANTHER" id="PTHR10900:SF77">
    <property type="entry name" value="FI19380P1"/>
    <property type="match status" value="1"/>
</dbReference>
<gene>
    <name evidence="3" type="ORF">K432DRAFT_381836</name>
</gene>
<feature type="domain" description="FAS1" evidence="2">
    <location>
        <begin position="24"/>
        <end position="179"/>
    </location>
</feature>
<sequence length="428" mass="44068">MFHTLIALGLSLSFLLSSSLADSTPSFKDVLSSTANLSTFLNTLQNSYPDLLAQLNSLPSSSPVTILAPNNDAFAKTVYYPVVGPAFSNGDEAAIQNILIYHVVNGSHSSKDLLPTFQYFPTWLSNATFANVTGGQRVGGVLQNGKEVIFTSGQSTRSRALQADIAFAGGIIHIIDTLVTPPTSFPQTAELFDTTTESFQLTSFLGATYYSPNKTVPALAALLNSTSDVTIFAPNNAALEVVNGALADLAKNPSALAKLLDYHIVVGNGGPWYSTNLTNATTLTTLAGETITITSASNSLFVNSARMLTSDLLIVNGVMHVLDNVLSPDDTSATPVPSLATQVPVLSQASGVKASEAPFTTFMPWNVVTILPAAAATSGGKSGYGQGSATTGYGAQATGTGKVGGGAGRVSAGAMGVVGMVVAAAVML</sequence>
<dbReference type="Proteomes" id="UP000250266">
    <property type="component" value="Unassembled WGS sequence"/>
</dbReference>
<dbReference type="InterPro" id="IPR050904">
    <property type="entry name" value="Adhesion/Biosynth-related"/>
</dbReference>
<dbReference type="InterPro" id="IPR000782">
    <property type="entry name" value="FAS1_domain"/>
</dbReference>
<dbReference type="Gene3D" id="2.30.180.10">
    <property type="entry name" value="FAS1 domain"/>
    <property type="match status" value="2"/>
</dbReference>
<dbReference type="InterPro" id="IPR036378">
    <property type="entry name" value="FAS1_dom_sf"/>
</dbReference>
<dbReference type="GO" id="GO:0016236">
    <property type="term" value="P:macroautophagy"/>
    <property type="evidence" value="ECO:0007669"/>
    <property type="project" value="TreeGrafter"/>
</dbReference>
<dbReference type="PANTHER" id="PTHR10900">
    <property type="entry name" value="PERIOSTIN-RELATED"/>
    <property type="match status" value="1"/>
</dbReference>
<accession>A0A8E2EBD2</accession>
<dbReference type="EMBL" id="KV744942">
    <property type="protein sequence ID" value="OCK80871.1"/>
    <property type="molecule type" value="Genomic_DNA"/>
</dbReference>
<feature type="chain" id="PRO_5034710639" evidence="1">
    <location>
        <begin position="22"/>
        <end position="428"/>
    </location>
</feature>
<evidence type="ECO:0000313" key="3">
    <source>
        <dbReference type="EMBL" id="OCK80871.1"/>
    </source>
</evidence>
<dbReference type="SMART" id="SM00554">
    <property type="entry name" value="FAS1"/>
    <property type="match status" value="2"/>
</dbReference>
<dbReference type="PROSITE" id="PS50213">
    <property type="entry name" value="FAS1"/>
    <property type="match status" value="2"/>
</dbReference>
<protein>
    <submittedName>
        <fullName evidence="3">FAS1 domain-containing protein</fullName>
    </submittedName>
</protein>
<evidence type="ECO:0000259" key="2">
    <source>
        <dbReference type="PROSITE" id="PS50213"/>
    </source>
</evidence>
<proteinExistence type="predicted"/>
<dbReference type="GO" id="GO:0000329">
    <property type="term" value="C:fungal-type vacuole membrane"/>
    <property type="evidence" value="ECO:0007669"/>
    <property type="project" value="TreeGrafter"/>
</dbReference>
<dbReference type="AlphaFoldDB" id="A0A8E2EBD2"/>